<reference evidence="1 2" key="1">
    <citation type="submission" date="2018-07" db="EMBL/GenBank/DDBJ databases">
        <title>A high quality draft genome assembly of the barn swallow (H. rustica rustica).</title>
        <authorList>
            <person name="Formenti G."/>
            <person name="Chiara M."/>
            <person name="Poveda L."/>
            <person name="Francoijs K.-J."/>
            <person name="Bonisoli-Alquati A."/>
            <person name="Canova L."/>
            <person name="Gianfranceschi L."/>
            <person name="Horner D.S."/>
            <person name="Saino N."/>
        </authorList>
    </citation>
    <scope>NUCLEOTIDE SEQUENCE [LARGE SCALE GENOMIC DNA]</scope>
    <source>
        <strain evidence="1">Chelidonia</strain>
        <tissue evidence="1">Blood</tissue>
    </source>
</reference>
<proteinExistence type="predicted"/>
<name>A0A3M0K582_HIRRU</name>
<dbReference type="EMBL" id="QRBI01000117">
    <property type="protein sequence ID" value="RMC08238.1"/>
    <property type="molecule type" value="Genomic_DNA"/>
</dbReference>
<evidence type="ECO:0000313" key="2">
    <source>
        <dbReference type="Proteomes" id="UP000269221"/>
    </source>
</evidence>
<organism evidence="1 2">
    <name type="scientific">Hirundo rustica rustica</name>
    <dbReference type="NCBI Taxonomy" id="333673"/>
    <lineage>
        <taxon>Eukaryota</taxon>
        <taxon>Metazoa</taxon>
        <taxon>Chordata</taxon>
        <taxon>Craniata</taxon>
        <taxon>Vertebrata</taxon>
        <taxon>Euteleostomi</taxon>
        <taxon>Archelosauria</taxon>
        <taxon>Archosauria</taxon>
        <taxon>Dinosauria</taxon>
        <taxon>Saurischia</taxon>
        <taxon>Theropoda</taxon>
        <taxon>Coelurosauria</taxon>
        <taxon>Aves</taxon>
        <taxon>Neognathae</taxon>
        <taxon>Neoaves</taxon>
        <taxon>Telluraves</taxon>
        <taxon>Australaves</taxon>
        <taxon>Passeriformes</taxon>
        <taxon>Sylvioidea</taxon>
        <taxon>Hirundinidae</taxon>
        <taxon>Hirundo</taxon>
    </lineage>
</organism>
<dbReference type="AlphaFoldDB" id="A0A3M0K582"/>
<keyword evidence="2" id="KW-1185">Reference proteome</keyword>
<accession>A0A3M0K582</accession>
<evidence type="ECO:0000313" key="1">
    <source>
        <dbReference type="EMBL" id="RMC08238.1"/>
    </source>
</evidence>
<dbReference type="Proteomes" id="UP000269221">
    <property type="component" value="Unassembled WGS sequence"/>
</dbReference>
<sequence length="79" mass="8850">MLAAGIAGDKNDEVIRVFNSTGSWAARWARGKINIYTTSLEDSEHVIPRWKKNWDAKSFWTECVILPKPGFAEKRGIGG</sequence>
<comment type="caution">
    <text evidence="1">The sequence shown here is derived from an EMBL/GenBank/DDBJ whole genome shotgun (WGS) entry which is preliminary data.</text>
</comment>
<gene>
    <name evidence="1" type="ORF">DUI87_14479</name>
</gene>
<protein>
    <submittedName>
        <fullName evidence="1">Uncharacterized protein</fullName>
    </submittedName>
</protein>